<gene>
    <name evidence="1" type="ORF">HY834_07455</name>
</gene>
<dbReference type="EMBL" id="JACRAF010000022">
    <property type="protein sequence ID" value="MBI4921570.1"/>
    <property type="molecule type" value="Genomic_DNA"/>
</dbReference>
<evidence type="ECO:0000313" key="2">
    <source>
        <dbReference type="Proteomes" id="UP000782610"/>
    </source>
</evidence>
<evidence type="ECO:0000313" key="1">
    <source>
        <dbReference type="EMBL" id="MBI4921570.1"/>
    </source>
</evidence>
<name>A0A933L1Z4_9HYPH</name>
<comment type="caution">
    <text evidence="1">The sequence shown here is derived from an EMBL/GenBank/DDBJ whole genome shotgun (WGS) entry which is preliminary data.</text>
</comment>
<sequence length="55" mass="5905">MRPAGCSLVVDKKLGKGSHYRIEVWGGGVMLAKTTLKSGELSPGYMSIVRKQLGI</sequence>
<accession>A0A933L1Z4</accession>
<reference evidence="1" key="1">
    <citation type="submission" date="2020-07" db="EMBL/GenBank/DDBJ databases">
        <title>Huge and variable diversity of episymbiotic CPR bacteria and DPANN archaea in groundwater ecosystems.</title>
        <authorList>
            <person name="He C.Y."/>
            <person name="Keren R."/>
            <person name="Whittaker M."/>
            <person name="Farag I.F."/>
            <person name="Doudna J."/>
            <person name="Cate J.H.D."/>
            <person name="Banfield J.F."/>
        </authorList>
    </citation>
    <scope>NUCLEOTIDE SEQUENCE</scope>
    <source>
        <strain evidence="1">NC_groundwater_1586_Pr3_B-0.1um_66_15</strain>
    </source>
</reference>
<dbReference type="Proteomes" id="UP000782610">
    <property type="component" value="Unassembled WGS sequence"/>
</dbReference>
<protein>
    <submittedName>
        <fullName evidence="1">Uncharacterized protein</fullName>
    </submittedName>
</protein>
<dbReference type="AlphaFoldDB" id="A0A933L1Z4"/>
<proteinExistence type="predicted"/>
<organism evidence="1 2">
    <name type="scientific">Devosia nanyangense</name>
    <dbReference type="NCBI Taxonomy" id="1228055"/>
    <lineage>
        <taxon>Bacteria</taxon>
        <taxon>Pseudomonadati</taxon>
        <taxon>Pseudomonadota</taxon>
        <taxon>Alphaproteobacteria</taxon>
        <taxon>Hyphomicrobiales</taxon>
        <taxon>Devosiaceae</taxon>
        <taxon>Devosia</taxon>
    </lineage>
</organism>